<accession>A0AAW5BLH2</accession>
<gene>
    <name evidence="2" type="ORF">L0N08_06660</name>
</gene>
<proteinExistence type="predicted"/>
<sequence length="360" mass="41837">MITIKHPVDLPDTYPLERIGALKDLLFFDIETTGFSGDTSQLYLIGCTYHDGFGWKLIQWFADTRESEARLLESFFTFMKRFRILVHFNGDGFDIPYLLKCCRRLGLNYDFDSIISLDIYKKIKPYRKLLGLENMKQKSIERFLGVSREDKCSGGELIQVYRDYLMCHESFLYDLLILHNEDDLKGMPSILPILNYADMFKSPFTLESQEVCGSNPFLSLTWKNPYSIPVPLEYDSAPVSMELHRDTLTCNISLYQGELKFFYPNYKDYYYLPMEDTAIHKSVGGYVDKDARRKATARTCYTRKCGLFLPQFGPLWAPALKEDYKGLLDYVEYSPDLLAGQEAADSYARQILDYVSRKQD</sequence>
<dbReference type="InterPro" id="IPR036397">
    <property type="entry name" value="RNaseH_sf"/>
</dbReference>
<dbReference type="PANTHER" id="PTHR38462">
    <property type="entry name" value="EXONUCLEASE-LIKE PROTEIN"/>
    <property type="match status" value="1"/>
</dbReference>
<evidence type="ECO:0000313" key="3">
    <source>
        <dbReference type="Proteomes" id="UP001299608"/>
    </source>
</evidence>
<dbReference type="EMBL" id="JAKNGE010000006">
    <property type="protein sequence ID" value="MCG4745085.1"/>
    <property type="molecule type" value="Genomic_DNA"/>
</dbReference>
<organism evidence="2 3">
    <name type="scientific">Enterocloster aldenensis</name>
    <dbReference type="NCBI Taxonomy" id="358742"/>
    <lineage>
        <taxon>Bacteria</taxon>
        <taxon>Bacillati</taxon>
        <taxon>Bacillota</taxon>
        <taxon>Clostridia</taxon>
        <taxon>Lachnospirales</taxon>
        <taxon>Lachnospiraceae</taxon>
        <taxon>Enterocloster</taxon>
    </lineage>
</organism>
<evidence type="ECO:0000313" key="2">
    <source>
        <dbReference type="EMBL" id="MCG4745085.1"/>
    </source>
</evidence>
<protein>
    <submittedName>
        <fullName evidence="2">Ribonuclease H-like domain-containing protein</fullName>
    </submittedName>
</protein>
<comment type="caution">
    <text evidence="2">The sequence shown here is derived from an EMBL/GenBank/DDBJ whole genome shotgun (WGS) entry which is preliminary data.</text>
</comment>
<reference evidence="2" key="1">
    <citation type="submission" date="2022-01" db="EMBL/GenBank/DDBJ databases">
        <title>Collection of gut derived symbiotic bacterial strains cultured from healthy donors.</title>
        <authorList>
            <person name="Lin H."/>
            <person name="Kohout C."/>
            <person name="Waligurski E."/>
            <person name="Pamer E.G."/>
        </authorList>
    </citation>
    <scope>NUCLEOTIDE SEQUENCE</scope>
    <source>
        <strain evidence="2">DFI.6.55</strain>
    </source>
</reference>
<evidence type="ECO:0000259" key="1">
    <source>
        <dbReference type="Pfam" id="PF13482"/>
    </source>
</evidence>
<dbReference type="InterPro" id="IPR012337">
    <property type="entry name" value="RNaseH-like_sf"/>
</dbReference>
<dbReference type="Proteomes" id="UP001299608">
    <property type="component" value="Unassembled WGS sequence"/>
</dbReference>
<dbReference type="Pfam" id="PF13482">
    <property type="entry name" value="RNase_H_2"/>
    <property type="match status" value="1"/>
</dbReference>
<dbReference type="SUPFAM" id="SSF53098">
    <property type="entry name" value="Ribonuclease H-like"/>
    <property type="match status" value="1"/>
</dbReference>
<dbReference type="RefSeq" id="WP_238053443.1">
    <property type="nucleotide sequence ID" value="NZ_JAKNGE010000006.1"/>
</dbReference>
<name>A0AAW5BLH2_9FIRM</name>
<dbReference type="InterPro" id="IPR038720">
    <property type="entry name" value="YprB_RNase_H-like_dom"/>
</dbReference>
<dbReference type="Gene3D" id="3.30.420.10">
    <property type="entry name" value="Ribonuclease H-like superfamily/Ribonuclease H"/>
    <property type="match status" value="1"/>
</dbReference>
<dbReference type="GO" id="GO:0003676">
    <property type="term" value="F:nucleic acid binding"/>
    <property type="evidence" value="ECO:0007669"/>
    <property type="project" value="InterPro"/>
</dbReference>
<feature type="domain" description="YprB ribonuclease H-like" evidence="1">
    <location>
        <begin position="26"/>
        <end position="190"/>
    </location>
</feature>
<dbReference type="AlphaFoldDB" id="A0AAW5BLH2"/>
<dbReference type="PANTHER" id="PTHR38462:SF1">
    <property type="entry name" value="YPRB RIBONUCLEASE H-LIKE DOMAIN-CONTAINING PROTEIN"/>
    <property type="match status" value="1"/>
</dbReference>